<name>F8DEQ3_HALXS</name>
<dbReference type="HOGENOM" id="CLU_2784012_0_0_2"/>
<organism evidence="1 2">
    <name type="scientific">Halopiger xanaduensis (strain DSM 18323 / JCM 14033 / SH-6)</name>
    <dbReference type="NCBI Taxonomy" id="797210"/>
    <lineage>
        <taxon>Archaea</taxon>
        <taxon>Methanobacteriati</taxon>
        <taxon>Methanobacteriota</taxon>
        <taxon>Stenosarchaea group</taxon>
        <taxon>Halobacteria</taxon>
        <taxon>Halobacteriales</taxon>
        <taxon>Natrialbaceae</taxon>
        <taxon>Halopiger</taxon>
    </lineage>
</organism>
<dbReference type="EMBL" id="CP002842">
    <property type="protein sequence ID" value="AEH39490.1"/>
    <property type="molecule type" value="Genomic_DNA"/>
</dbReference>
<protein>
    <submittedName>
        <fullName evidence="1">Uncharacterized protein</fullName>
    </submittedName>
</protein>
<dbReference type="RefSeq" id="WP_013876028.1">
    <property type="nucleotide sequence ID" value="NC_015659.1"/>
</dbReference>
<proteinExistence type="predicted"/>
<dbReference type="Proteomes" id="UP000006794">
    <property type="component" value="Plasmid pHALXA03"/>
</dbReference>
<dbReference type="KEGG" id="hxa:Halxa_0250"/>
<gene>
    <name evidence="1" type="ordered locus">Halxa_0250</name>
</gene>
<keyword evidence="2" id="KW-1185">Reference proteome</keyword>
<dbReference type="AlphaFoldDB" id="F8DEQ3"/>
<dbReference type="GeneID" id="10795604"/>
<evidence type="ECO:0000313" key="1">
    <source>
        <dbReference type="EMBL" id="AEH39490.1"/>
    </source>
</evidence>
<keyword evidence="1" id="KW-0614">Plasmid</keyword>
<geneLocation type="plasmid" evidence="1 2">
    <name>pHALXA03</name>
</geneLocation>
<evidence type="ECO:0000313" key="2">
    <source>
        <dbReference type="Proteomes" id="UP000006794"/>
    </source>
</evidence>
<reference evidence="2" key="1">
    <citation type="journal article" date="2012" name="Stand. Genomic Sci.">
        <title>Complete genome sequence of Halopiger xanaduensis type strain (SH-6(T)).</title>
        <authorList>
            <person name="Anderson I."/>
            <person name="Tindall B.J."/>
            <person name="Rohde M."/>
            <person name="Lucas S."/>
            <person name="Han J."/>
            <person name="Lapidus A."/>
            <person name="Cheng J.F."/>
            <person name="Goodwin L."/>
            <person name="Pitluck S."/>
            <person name="Peters L."/>
            <person name="Pati A."/>
            <person name="Mikhailova N."/>
            <person name="Pagani I."/>
            <person name="Teshima H."/>
            <person name="Han C."/>
            <person name="Tapia R."/>
            <person name="Land M."/>
            <person name="Woyke T."/>
            <person name="Klenk H.P."/>
            <person name="Kyrpides N."/>
            <person name="Ivanova N."/>
        </authorList>
    </citation>
    <scope>NUCLEOTIDE SEQUENCE [LARGE SCALE GENOMIC DNA]</scope>
    <source>
        <strain evidence="2">DSM 18323 / JCM 14033 / SH-6</strain>
        <plasmid evidence="2">Plasmid pHALXA03</plasmid>
    </source>
</reference>
<sequence>MSDDHTTVDLEIDVRDAQDLSVLAYQEIADGVAEAVGEPDRAGEFPESVRVQGTLEVVPQSEVSDDGE</sequence>
<accession>F8DEQ3</accession>